<evidence type="ECO:0000313" key="4">
    <source>
        <dbReference type="Proteomes" id="UP000028712"/>
    </source>
</evidence>
<dbReference type="EMBL" id="JPRM01000037">
    <property type="protein sequence ID" value="KFF10860.1"/>
    <property type="molecule type" value="Genomic_DNA"/>
</dbReference>
<dbReference type="InterPro" id="IPR056091">
    <property type="entry name" value="DUF7674"/>
</dbReference>
<dbReference type="AlphaFoldDB" id="A0A086A2E6"/>
<feature type="domain" description="DUF7674" evidence="1">
    <location>
        <begin position="7"/>
        <end position="88"/>
    </location>
</feature>
<evidence type="ECO:0000313" key="3">
    <source>
        <dbReference type="EMBL" id="OXA94501.1"/>
    </source>
</evidence>
<comment type="caution">
    <text evidence="2">The sequence shown here is derived from an EMBL/GenBank/DDBJ whole genome shotgun (WGS) entry which is preliminary data.</text>
</comment>
<dbReference type="Pfam" id="PF24722">
    <property type="entry name" value="DUF7674"/>
    <property type="match status" value="1"/>
</dbReference>
<dbReference type="EMBL" id="MUGY01000009">
    <property type="protein sequence ID" value="OXA94501.1"/>
    <property type="molecule type" value="Genomic_DNA"/>
</dbReference>
<evidence type="ECO:0000259" key="1">
    <source>
        <dbReference type="Pfam" id="PF24722"/>
    </source>
</evidence>
<dbReference type="Proteomes" id="UP000028712">
    <property type="component" value="Unassembled WGS sequence"/>
</dbReference>
<keyword evidence="5" id="KW-1185">Reference proteome</keyword>
<accession>A0A086A2E6</accession>
<reference evidence="3 5" key="2">
    <citation type="submission" date="2016-11" db="EMBL/GenBank/DDBJ databases">
        <title>Whole genomes of Flavobacteriaceae.</title>
        <authorList>
            <person name="Stine C."/>
            <person name="Li C."/>
            <person name="Tadesse D."/>
        </authorList>
    </citation>
    <scope>NUCLEOTIDE SEQUENCE [LARGE SCALE GENOMIC DNA]</scope>
    <source>
        <strain evidence="3 5">ATCC 29551</strain>
    </source>
</reference>
<dbReference type="OrthoDB" id="1363133at2"/>
<sequence>MKNQVTTIYKQAERFAEITKTAIISGNIVRAKKCLALAERLYTTGSYETKSAISNVYVFSVSSFMELRHCTISDLFPKSLKAEYIKQINASGV</sequence>
<organism evidence="2 4">
    <name type="scientific">Flavobacterium hydatis</name>
    <name type="common">Cytophaga aquatilis</name>
    <dbReference type="NCBI Taxonomy" id="991"/>
    <lineage>
        <taxon>Bacteria</taxon>
        <taxon>Pseudomonadati</taxon>
        <taxon>Bacteroidota</taxon>
        <taxon>Flavobacteriia</taxon>
        <taxon>Flavobacteriales</taxon>
        <taxon>Flavobacteriaceae</taxon>
        <taxon>Flavobacterium</taxon>
    </lineage>
</organism>
<evidence type="ECO:0000313" key="2">
    <source>
        <dbReference type="EMBL" id="KFF10860.1"/>
    </source>
</evidence>
<reference evidence="2 4" key="1">
    <citation type="submission" date="2014-07" db="EMBL/GenBank/DDBJ databases">
        <title>Genome of Flavobacterium hydatis DSM 2063.</title>
        <authorList>
            <person name="Pipes S.E."/>
            <person name="Stropko S.J."/>
            <person name="Newman J.D."/>
        </authorList>
    </citation>
    <scope>NUCLEOTIDE SEQUENCE [LARGE SCALE GENOMIC DNA]</scope>
    <source>
        <strain evidence="2 4">DSM 2063</strain>
    </source>
</reference>
<protein>
    <recommendedName>
        <fullName evidence="1">DUF7674 domain-containing protein</fullName>
    </recommendedName>
</protein>
<evidence type="ECO:0000313" key="5">
    <source>
        <dbReference type="Proteomes" id="UP000198424"/>
    </source>
</evidence>
<gene>
    <name evidence="3" type="ORF">B0A62_09885</name>
    <name evidence="2" type="ORF">IW20_20445</name>
</gene>
<proteinExistence type="predicted"/>
<dbReference type="RefSeq" id="WP_035626556.1">
    <property type="nucleotide sequence ID" value="NZ_JBEWQG010000005.1"/>
</dbReference>
<dbReference type="eggNOG" id="ENOG502ZSCS">
    <property type="taxonomic scope" value="Bacteria"/>
</dbReference>
<dbReference type="Proteomes" id="UP000198424">
    <property type="component" value="Unassembled WGS sequence"/>
</dbReference>
<name>A0A086A2E6_FLAHY</name>